<feature type="transmembrane region" description="Helical" evidence="1">
    <location>
        <begin position="6"/>
        <end position="25"/>
    </location>
</feature>
<dbReference type="AlphaFoldDB" id="A0A5M6ZJY8"/>
<reference evidence="3 4" key="1">
    <citation type="submission" date="2019-09" db="EMBL/GenBank/DDBJ databases">
        <authorList>
            <person name="Kevbrin V."/>
            <person name="Grouzdev D.S."/>
        </authorList>
    </citation>
    <scope>NUCLEOTIDE SEQUENCE [LARGE SCALE GENOMIC DNA]</scope>
    <source>
        <strain evidence="3 4">G-192</strain>
    </source>
</reference>
<dbReference type="Proteomes" id="UP000325122">
    <property type="component" value="Unassembled WGS sequence"/>
</dbReference>
<dbReference type="Pfam" id="PF19762">
    <property type="entry name" value="DUF6249"/>
    <property type="match status" value="1"/>
</dbReference>
<accession>A0A5M6ZJY8</accession>
<keyword evidence="1" id="KW-1133">Transmembrane helix</keyword>
<gene>
    <name evidence="3" type="ORF">F1654_03790</name>
</gene>
<organism evidence="3 4">
    <name type="scientific">Alkalicaulis satelles</name>
    <dbReference type="NCBI Taxonomy" id="2609175"/>
    <lineage>
        <taxon>Bacteria</taxon>
        <taxon>Pseudomonadati</taxon>
        <taxon>Pseudomonadota</taxon>
        <taxon>Alphaproteobacteria</taxon>
        <taxon>Maricaulales</taxon>
        <taxon>Maricaulaceae</taxon>
        <taxon>Alkalicaulis</taxon>
    </lineage>
</organism>
<feature type="transmembrane region" description="Helical" evidence="1">
    <location>
        <begin position="98"/>
        <end position="122"/>
    </location>
</feature>
<evidence type="ECO:0000313" key="3">
    <source>
        <dbReference type="EMBL" id="KAA5805119.1"/>
    </source>
</evidence>
<dbReference type="EMBL" id="VWOJ01000001">
    <property type="protein sequence ID" value="KAA5805119.1"/>
    <property type="molecule type" value="Genomic_DNA"/>
</dbReference>
<comment type="caution">
    <text evidence="3">The sequence shown here is derived from an EMBL/GenBank/DDBJ whole genome shotgun (WGS) entry which is preliminary data.</text>
</comment>
<feature type="transmembrane region" description="Helical" evidence="1">
    <location>
        <begin position="67"/>
        <end position="86"/>
    </location>
</feature>
<dbReference type="InterPro" id="IPR046216">
    <property type="entry name" value="DUF6249"/>
</dbReference>
<keyword evidence="1" id="KW-0472">Membrane</keyword>
<keyword evidence="4" id="KW-1185">Reference proteome</keyword>
<evidence type="ECO:0000256" key="1">
    <source>
        <dbReference type="SAM" id="Phobius"/>
    </source>
</evidence>
<proteinExistence type="predicted"/>
<name>A0A5M6ZJY8_9PROT</name>
<evidence type="ECO:0000313" key="4">
    <source>
        <dbReference type="Proteomes" id="UP000325122"/>
    </source>
</evidence>
<sequence>MDDLVPLAPFIMTVLIVLTVFFFSSRNRREVLETMREAIRNGQTLDPETIKALGMPQKKAGNGDLKWGLILIAVALALIVMGWMIASTTTMAAGEPDPLIMMTGIAAFPGFIGLVLTGFGVVRARRQGKIDGEG</sequence>
<protein>
    <recommendedName>
        <fullName evidence="2">DUF6249 domain-containing protein</fullName>
    </recommendedName>
</protein>
<feature type="domain" description="DUF6249" evidence="2">
    <location>
        <begin position="7"/>
        <end position="107"/>
    </location>
</feature>
<evidence type="ECO:0000259" key="2">
    <source>
        <dbReference type="Pfam" id="PF19762"/>
    </source>
</evidence>
<dbReference type="RefSeq" id="WP_150022150.1">
    <property type="nucleotide sequence ID" value="NZ_VWOJ01000001.1"/>
</dbReference>
<keyword evidence="1" id="KW-0812">Transmembrane</keyword>